<protein>
    <recommendedName>
        <fullName evidence="2 7">Aminomethyltransferase</fullName>
        <ecNumber evidence="2 7">2.1.2.10</ecNumber>
    </recommendedName>
    <alternativeName>
        <fullName evidence="5 7">Glycine cleavage system T protein</fullName>
    </alternativeName>
</protein>
<dbReference type="AlphaFoldDB" id="A0A4Z0RDI7"/>
<evidence type="ECO:0000256" key="6">
    <source>
        <dbReference type="ARBA" id="ARBA00047665"/>
    </source>
</evidence>
<organism evidence="11 12">
    <name type="scientific">Desulfosporosinus fructosivorans</name>
    <dbReference type="NCBI Taxonomy" id="2018669"/>
    <lineage>
        <taxon>Bacteria</taxon>
        <taxon>Bacillati</taxon>
        <taxon>Bacillota</taxon>
        <taxon>Clostridia</taxon>
        <taxon>Eubacteriales</taxon>
        <taxon>Desulfitobacteriaceae</taxon>
        <taxon>Desulfosporosinus</taxon>
    </lineage>
</organism>
<dbReference type="GO" id="GO:0008168">
    <property type="term" value="F:methyltransferase activity"/>
    <property type="evidence" value="ECO:0007669"/>
    <property type="project" value="UniProtKB-KW"/>
</dbReference>
<dbReference type="PANTHER" id="PTHR43757:SF2">
    <property type="entry name" value="AMINOMETHYLTRANSFERASE, MITOCHONDRIAL"/>
    <property type="match status" value="1"/>
</dbReference>
<dbReference type="GO" id="GO:0004047">
    <property type="term" value="F:aminomethyltransferase activity"/>
    <property type="evidence" value="ECO:0007669"/>
    <property type="project" value="UniProtKB-UniRule"/>
</dbReference>
<dbReference type="NCBIfam" id="TIGR00528">
    <property type="entry name" value="gcvT"/>
    <property type="match status" value="1"/>
</dbReference>
<dbReference type="PIRSF" id="PIRSF006487">
    <property type="entry name" value="GcvT"/>
    <property type="match status" value="1"/>
</dbReference>
<dbReference type="EC" id="2.1.2.10" evidence="2 7"/>
<keyword evidence="3 7" id="KW-0032">Aminotransferase</keyword>
<dbReference type="InterPro" id="IPR006222">
    <property type="entry name" value="GCVT_N"/>
</dbReference>
<dbReference type="Gene3D" id="2.40.30.110">
    <property type="entry name" value="Aminomethyltransferase beta-barrel domains"/>
    <property type="match status" value="1"/>
</dbReference>
<evidence type="ECO:0000256" key="8">
    <source>
        <dbReference type="PIRSR" id="PIRSR006487-1"/>
    </source>
</evidence>
<comment type="catalytic activity">
    <reaction evidence="6 7">
        <text>N(6)-[(R)-S(8)-aminomethyldihydrolipoyl]-L-lysyl-[protein] + (6S)-5,6,7,8-tetrahydrofolate = N(6)-[(R)-dihydrolipoyl]-L-lysyl-[protein] + (6R)-5,10-methylene-5,6,7,8-tetrahydrofolate + NH4(+)</text>
        <dbReference type="Rhea" id="RHEA:16945"/>
        <dbReference type="Rhea" id="RHEA-COMP:10475"/>
        <dbReference type="Rhea" id="RHEA-COMP:10492"/>
        <dbReference type="ChEBI" id="CHEBI:15636"/>
        <dbReference type="ChEBI" id="CHEBI:28938"/>
        <dbReference type="ChEBI" id="CHEBI:57453"/>
        <dbReference type="ChEBI" id="CHEBI:83100"/>
        <dbReference type="ChEBI" id="CHEBI:83143"/>
        <dbReference type="EC" id="2.1.2.10"/>
    </reaction>
</comment>
<comment type="caution">
    <text evidence="11">The sequence shown here is derived from an EMBL/GenBank/DDBJ whole genome shotgun (WGS) entry which is preliminary data.</text>
</comment>
<evidence type="ECO:0000259" key="9">
    <source>
        <dbReference type="Pfam" id="PF01571"/>
    </source>
</evidence>
<proteinExistence type="inferred from homology"/>
<evidence type="ECO:0000256" key="3">
    <source>
        <dbReference type="ARBA" id="ARBA00022576"/>
    </source>
</evidence>
<feature type="binding site" evidence="8">
    <location>
        <position position="198"/>
    </location>
    <ligand>
        <name>substrate</name>
    </ligand>
</feature>
<feature type="domain" description="Aminomethyltransferase C-terminal" evidence="10">
    <location>
        <begin position="284"/>
        <end position="362"/>
    </location>
</feature>
<dbReference type="GO" id="GO:0005960">
    <property type="term" value="C:glycine cleavage complex"/>
    <property type="evidence" value="ECO:0007669"/>
    <property type="project" value="InterPro"/>
</dbReference>
<dbReference type="InterPro" id="IPR029043">
    <property type="entry name" value="GcvT/YgfZ_C"/>
</dbReference>
<dbReference type="FunFam" id="4.10.1250.10:FF:000001">
    <property type="entry name" value="Aminomethyltransferase"/>
    <property type="match status" value="1"/>
</dbReference>
<keyword evidence="4 7" id="KW-0808">Transferase</keyword>
<comment type="similarity">
    <text evidence="1 7">Belongs to the GcvT family.</text>
</comment>
<name>A0A4Z0RDI7_9FIRM</name>
<feature type="domain" description="GCVT N-terminal" evidence="9">
    <location>
        <begin position="9"/>
        <end position="265"/>
    </location>
</feature>
<dbReference type="InterPro" id="IPR028896">
    <property type="entry name" value="GcvT/YgfZ/DmdA"/>
</dbReference>
<evidence type="ECO:0000256" key="2">
    <source>
        <dbReference type="ARBA" id="ARBA00012616"/>
    </source>
</evidence>
<dbReference type="HAMAP" id="MF_00259">
    <property type="entry name" value="GcvT"/>
    <property type="match status" value="1"/>
</dbReference>
<evidence type="ECO:0000256" key="7">
    <source>
        <dbReference type="HAMAP-Rule" id="MF_00259"/>
    </source>
</evidence>
<dbReference type="SUPFAM" id="SSF101790">
    <property type="entry name" value="Aminomethyltransferase beta-barrel domain"/>
    <property type="match status" value="1"/>
</dbReference>
<gene>
    <name evidence="7 11" type="primary">gcvT</name>
    <name evidence="11" type="ORF">E4K67_03605</name>
</gene>
<keyword evidence="12" id="KW-1185">Reference proteome</keyword>
<dbReference type="RefSeq" id="WP_135545005.1">
    <property type="nucleotide sequence ID" value="NZ_SPQQ01000001.1"/>
</dbReference>
<evidence type="ECO:0000313" key="12">
    <source>
        <dbReference type="Proteomes" id="UP000298460"/>
    </source>
</evidence>
<dbReference type="GO" id="GO:0032259">
    <property type="term" value="P:methylation"/>
    <property type="evidence" value="ECO:0007669"/>
    <property type="project" value="UniProtKB-KW"/>
</dbReference>
<dbReference type="GO" id="GO:0005829">
    <property type="term" value="C:cytosol"/>
    <property type="evidence" value="ECO:0007669"/>
    <property type="project" value="TreeGrafter"/>
</dbReference>
<dbReference type="NCBIfam" id="NF001567">
    <property type="entry name" value="PRK00389.1"/>
    <property type="match status" value="1"/>
</dbReference>
<dbReference type="InterPro" id="IPR013977">
    <property type="entry name" value="GcvT_C"/>
</dbReference>
<dbReference type="EMBL" id="SPQQ01000001">
    <property type="protein sequence ID" value="TGE40073.1"/>
    <property type="molecule type" value="Genomic_DNA"/>
</dbReference>
<comment type="subunit">
    <text evidence="7">The glycine cleavage system is composed of four proteins: P, T, L and H.</text>
</comment>
<dbReference type="InterPro" id="IPR006223">
    <property type="entry name" value="GcvT"/>
</dbReference>
<dbReference type="Proteomes" id="UP000298460">
    <property type="component" value="Unassembled WGS sequence"/>
</dbReference>
<dbReference type="SUPFAM" id="SSF103025">
    <property type="entry name" value="Folate-binding domain"/>
    <property type="match status" value="1"/>
</dbReference>
<dbReference type="InterPro" id="IPR022903">
    <property type="entry name" value="GcvT_bac"/>
</dbReference>
<dbReference type="Gene3D" id="3.30.1360.120">
    <property type="entry name" value="Probable tRNA modification gtpase trme, domain 1"/>
    <property type="match status" value="1"/>
</dbReference>
<evidence type="ECO:0000256" key="1">
    <source>
        <dbReference type="ARBA" id="ARBA00008609"/>
    </source>
</evidence>
<reference evidence="11 12" key="1">
    <citation type="submission" date="2019-03" db="EMBL/GenBank/DDBJ databases">
        <title>Draft Genome Sequence of Desulfosporosinus fructosivorans Strain 63.6F, Isolated from Marine Sediment in the Baltic Sea.</title>
        <authorList>
            <person name="Hausmann B."/>
            <person name="Vandieken V."/>
            <person name="Pjevac P."/>
            <person name="Schreck K."/>
            <person name="Herbold C.W."/>
            <person name="Loy A."/>
        </authorList>
    </citation>
    <scope>NUCLEOTIDE SEQUENCE [LARGE SCALE GENOMIC DNA]</scope>
    <source>
        <strain evidence="11 12">63.6F</strain>
    </source>
</reference>
<dbReference type="Gene3D" id="3.30.70.1400">
    <property type="entry name" value="Aminomethyltransferase beta-barrel domains"/>
    <property type="match status" value="1"/>
</dbReference>
<evidence type="ECO:0000256" key="4">
    <source>
        <dbReference type="ARBA" id="ARBA00022679"/>
    </source>
</evidence>
<dbReference type="Gene3D" id="4.10.1250.10">
    <property type="entry name" value="Aminomethyltransferase fragment"/>
    <property type="match status" value="1"/>
</dbReference>
<keyword evidence="11" id="KW-0489">Methyltransferase</keyword>
<evidence type="ECO:0000256" key="5">
    <source>
        <dbReference type="ARBA" id="ARBA00031395"/>
    </source>
</evidence>
<dbReference type="GO" id="GO:0008483">
    <property type="term" value="F:transaminase activity"/>
    <property type="evidence" value="ECO:0007669"/>
    <property type="project" value="UniProtKB-KW"/>
</dbReference>
<dbReference type="InterPro" id="IPR027266">
    <property type="entry name" value="TrmE/GcvT-like"/>
</dbReference>
<accession>A0A4Z0RDI7</accession>
<dbReference type="Pfam" id="PF01571">
    <property type="entry name" value="GCV_T"/>
    <property type="match status" value="1"/>
</dbReference>
<dbReference type="FunFam" id="3.30.70.1400:FF:000001">
    <property type="entry name" value="Aminomethyltransferase"/>
    <property type="match status" value="1"/>
</dbReference>
<evidence type="ECO:0000259" key="10">
    <source>
        <dbReference type="Pfam" id="PF08669"/>
    </source>
</evidence>
<sequence>MVGPKRTPLYEEHLAGKAKLIDFGGWEMPVQYAGVITEHHAVRKQAGLFDTSHMGEIDVRGKDALAYVQMLITNDASVLKDGKILYSPMCYPSGGIVDDLLVYRYDLEHFFIVVNASNTDKDYDWMLEQVQDFEVSVDNVSDKYVQLALQGPLAETILQRISNVDLSKIIYYTFTHGEIDGVPCLISRTGYTGEDGFEIYCSPEFGRQIWRKILEIGAKDGVQPIGLGARDTLRFEARLPLYGNELGKEITPLEAGIGFFVKFDKDDFVGKAALQTQKEQGVPRKLVGLEMIGRGIARSHYPLQKNGEEIGFITSGSFSPTLNKNIALGLIRADLAVQGEVLDVLIREKPVQAKIIPSLFYKRG</sequence>
<dbReference type="GO" id="GO:0019464">
    <property type="term" value="P:glycine decarboxylation via glycine cleavage system"/>
    <property type="evidence" value="ECO:0007669"/>
    <property type="project" value="UniProtKB-UniRule"/>
</dbReference>
<evidence type="ECO:0000313" key="11">
    <source>
        <dbReference type="EMBL" id="TGE40073.1"/>
    </source>
</evidence>
<dbReference type="OrthoDB" id="9774591at2"/>
<dbReference type="FunFam" id="2.40.30.110:FF:000003">
    <property type="entry name" value="Aminomethyltransferase"/>
    <property type="match status" value="1"/>
</dbReference>
<comment type="function">
    <text evidence="7">The glycine cleavage system catalyzes the degradation of glycine.</text>
</comment>
<dbReference type="PANTHER" id="PTHR43757">
    <property type="entry name" value="AMINOMETHYLTRANSFERASE"/>
    <property type="match status" value="1"/>
</dbReference>
<dbReference type="Pfam" id="PF08669">
    <property type="entry name" value="GCV_T_C"/>
    <property type="match status" value="1"/>
</dbReference>